<dbReference type="GO" id="GO:0120147">
    <property type="term" value="F:formylglycine-generating oxidase activity"/>
    <property type="evidence" value="ECO:0007669"/>
    <property type="project" value="TreeGrafter"/>
</dbReference>
<accession>A0A1F4Q0I3</accession>
<evidence type="ECO:0000259" key="1">
    <source>
        <dbReference type="Pfam" id="PF03781"/>
    </source>
</evidence>
<dbReference type="AlphaFoldDB" id="A0A1F4Q0I3"/>
<organism evidence="2 3">
    <name type="scientific">candidate division WOR-1 bacterium RIFCSPHIGHO2_01_FULL_53_15</name>
    <dbReference type="NCBI Taxonomy" id="1802564"/>
    <lineage>
        <taxon>Bacteria</taxon>
        <taxon>Bacillati</taxon>
        <taxon>Saganbacteria</taxon>
    </lineage>
</organism>
<gene>
    <name evidence="2" type="ORF">A2625_07765</name>
</gene>
<dbReference type="Proteomes" id="UP000178724">
    <property type="component" value="Unassembled WGS sequence"/>
</dbReference>
<proteinExistence type="predicted"/>
<dbReference type="PANTHER" id="PTHR23150:SF19">
    <property type="entry name" value="FORMYLGLYCINE-GENERATING ENZYME"/>
    <property type="match status" value="1"/>
</dbReference>
<evidence type="ECO:0000313" key="3">
    <source>
        <dbReference type="Proteomes" id="UP000178724"/>
    </source>
</evidence>
<dbReference type="InterPro" id="IPR016187">
    <property type="entry name" value="CTDL_fold"/>
</dbReference>
<dbReference type="EMBL" id="METM01000026">
    <property type="protein sequence ID" value="OGB89370.1"/>
    <property type="molecule type" value="Genomic_DNA"/>
</dbReference>
<dbReference type="InterPro" id="IPR051043">
    <property type="entry name" value="Sulfatase_Mod_Factor_Kinase"/>
</dbReference>
<feature type="domain" description="Sulfatase-modifying factor enzyme-like" evidence="1">
    <location>
        <begin position="134"/>
        <end position="347"/>
    </location>
</feature>
<name>A0A1F4Q0I3_UNCSA</name>
<dbReference type="Gene3D" id="3.90.1580.10">
    <property type="entry name" value="paralog of FGE (formylglycine-generating enzyme)"/>
    <property type="match status" value="1"/>
</dbReference>
<dbReference type="InterPro" id="IPR042095">
    <property type="entry name" value="SUMF_sf"/>
</dbReference>
<dbReference type="Pfam" id="PF03781">
    <property type="entry name" value="FGE-sulfatase"/>
    <property type="match status" value="1"/>
</dbReference>
<dbReference type="InterPro" id="IPR005532">
    <property type="entry name" value="SUMF_dom"/>
</dbReference>
<sequence length="350" mass="38508">MLAGAMMRAHAAVSGSLSGKQAAGIGFFNRYLADNGARNEAWAKKTDVSPSAVLARASMSGEWLNKAGQLFEATTDAAQRKALLGRVIAPHLTDVSTLLLFGSQIKERAWRSSAVAISDIASLLEWQMPAIELEMVAIPAGKFKMGSTEQANEQPVRKVTISDFRSGRFEVTNEQYGIYLGQTGYRAPEYWEDEKFGKTQPKNPMVGVNHDDATVFADWQMRRLLTEAEGEYAARGPEGLKYPWGNELDLSRVTFDTARMSPVDAHPDGASPFGVMDLSGNAWEWRADWYGAYDPKDLVDPKGPKTGTSRVLRGGAWGDGLSDYLRGAYRSNYQPGARNFNFGFRVAEDK</sequence>
<protein>
    <recommendedName>
        <fullName evidence="1">Sulfatase-modifying factor enzyme-like domain-containing protein</fullName>
    </recommendedName>
</protein>
<dbReference type="SUPFAM" id="SSF56436">
    <property type="entry name" value="C-type lectin-like"/>
    <property type="match status" value="1"/>
</dbReference>
<dbReference type="PANTHER" id="PTHR23150">
    <property type="entry name" value="SULFATASE MODIFYING FACTOR 1, 2"/>
    <property type="match status" value="1"/>
</dbReference>
<reference evidence="2 3" key="1">
    <citation type="journal article" date="2016" name="Nat. Commun.">
        <title>Thousands of microbial genomes shed light on interconnected biogeochemical processes in an aquifer system.</title>
        <authorList>
            <person name="Anantharaman K."/>
            <person name="Brown C.T."/>
            <person name="Hug L.A."/>
            <person name="Sharon I."/>
            <person name="Castelle C.J."/>
            <person name="Probst A.J."/>
            <person name="Thomas B.C."/>
            <person name="Singh A."/>
            <person name="Wilkins M.J."/>
            <person name="Karaoz U."/>
            <person name="Brodie E.L."/>
            <person name="Williams K.H."/>
            <person name="Hubbard S.S."/>
            <person name="Banfield J.F."/>
        </authorList>
    </citation>
    <scope>NUCLEOTIDE SEQUENCE [LARGE SCALE GENOMIC DNA]</scope>
</reference>
<comment type="caution">
    <text evidence="2">The sequence shown here is derived from an EMBL/GenBank/DDBJ whole genome shotgun (WGS) entry which is preliminary data.</text>
</comment>
<evidence type="ECO:0000313" key="2">
    <source>
        <dbReference type="EMBL" id="OGB89370.1"/>
    </source>
</evidence>